<protein>
    <submittedName>
        <fullName evidence="1">Uncharacterized protein</fullName>
    </submittedName>
</protein>
<evidence type="ECO:0000313" key="2">
    <source>
        <dbReference type="Proteomes" id="UP000326396"/>
    </source>
</evidence>
<dbReference type="EMBL" id="SZYD01000003">
    <property type="protein sequence ID" value="KAD6795983.1"/>
    <property type="molecule type" value="Genomic_DNA"/>
</dbReference>
<comment type="caution">
    <text evidence="1">The sequence shown here is derived from an EMBL/GenBank/DDBJ whole genome shotgun (WGS) entry which is preliminary data.</text>
</comment>
<keyword evidence="2" id="KW-1185">Reference proteome</keyword>
<gene>
    <name evidence="1" type="ORF">E3N88_06879</name>
</gene>
<proteinExistence type="predicted"/>
<name>A0A5N6PPY1_9ASTR</name>
<organism evidence="1 2">
    <name type="scientific">Mikania micrantha</name>
    <name type="common">bitter vine</name>
    <dbReference type="NCBI Taxonomy" id="192012"/>
    <lineage>
        <taxon>Eukaryota</taxon>
        <taxon>Viridiplantae</taxon>
        <taxon>Streptophyta</taxon>
        <taxon>Embryophyta</taxon>
        <taxon>Tracheophyta</taxon>
        <taxon>Spermatophyta</taxon>
        <taxon>Magnoliopsida</taxon>
        <taxon>eudicotyledons</taxon>
        <taxon>Gunneridae</taxon>
        <taxon>Pentapetalae</taxon>
        <taxon>asterids</taxon>
        <taxon>campanulids</taxon>
        <taxon>Asterales</taxon>
        <taxon>Asteraceae</taxon>
        <taxon>Asteroideae</taxon>
        <taxon>Heliantheae alliance</taxon>
        <taxon>Eupatorieae</taxon>
        <taxon>Mikania</taxon>
    </lineage>
</organism>
<dbReference type="AlphaFoldDB" id="A0A5N6PPY1"/>
<evidence type="ECO:0000313" key="1">
    <source>
        <dbReference type="EMBL" id="KAD6795983.1"/>
    </source>
</evidence>
<dbReference type="Proteomes" id="UP000326396">
    <property type="component" value="Linkage Group LG11"/>
</dbReference>
<reference evidence="1 2" key="1">
    <citation type="submission" date="2019-05" db="EMBL/GenBank/DDBJ databases">
        <title>Mikania micrantha, genome provides insights into the molecular mechanism of rapid growth.</title>
        <authorList>
            <person name="Liu B."/>
        </authorList>
    </citation>
    <scope>NUCLEOTIDE SEQUENCE [LARGE SCALE GENOMIC DNA]</scope>
    <source>
        <strain evidence="1">NLD-2019</strain>
        <tissue evidence="1">Leaf</tissue>
    </source>
</reference>
<accession>A0A5N6PPY1</accession>
<sequence>MLPESRKQNLKLTKAAEVREGTFLNPPRFRVQELVIRALCTVIELNQLRFDQEISNQLANWILQKLVSGQLANQFLTHLLIRFMCF</sequence>